<organism evidence="2 3">
    <name type="scientific">Duganella guangzhouensis</name>
    <dbReference type="NCBI Taxonomy" id="2666084"/>
    <lineage>
        <taxon>Bacteria</taxon>
        <taxon>Pseudomonadati</taxon>
        <taxon>Pseudomonadota</taxon>
        <taxon>Betaproteobacteria</taxon>
        <taxon>Burkholderiales</taxon>
        <taxon>Oxalobacteraceae</taxon>
        <taxon>Telluria group</taxon>
        <taxon>Duganella</taxon>
    </lineage>
</organism>
<dbReference type="AlphaFoldDB" id="A0A6I2KVC0"/>
<protein>
    <submittedName>
        <fullName evidence="2">PIN domain-containing protein</fullName>
    </submittedName>
</protein>
<reference evidence="2 3" key="1">
    <citation type="submission" date="2019-11" db="EMBL/GenBank/DDBJ databases">
        <title>Novel species isolated from a subtropical stream in China.</title>
        <authorList>
            <person name="Lu H."/>
        </authorList>
    </citation>
    <scope>NUCLEOTIDE SEQUENCE [LARGE SCALE GENOMIC DNA]</scope>
    <source>
        <strain evidence="2 3">FT80W</strain>
    </source>
</reference>
<evidence type="ECO:0000313" key="3">
    <source>
        <dbReference type="Proteomes" id="UP000433309"/>
    </source>
</evidence>
<dbReference type="SUPFAM" id="SSF88723">
    <property type="entry name" value="PIN domain-like"/>
    <property type="match status" value="1"/>
</dbReference>
<name>A0A6I2KVC0_9BURK</name>
<dbReference type="Gene3D" id="3.40.50.1010">
    <property type="entry name" value="5'-nuclease"/>
    <property type="match status" value="1"/>
</dbReference>
<proteinExistence type="predicted"/>
<dbReference type="Proteomes" id="UP000433309">
    <property type="component" value="Unassembled WGS sequence"/>
</dbReference>
<feature type="domain" description="PIN" evidence="1">
    <location>
        <begin position="1"/>
        <end position="112"/>
    </location>
</feature>
<dbReference type="Pfam" id="PF01850">
    <property type="entry name" value="PIN"/>
    <property type="match status" value="1"/>
</dbReference>
<dbReference type="InterPro" id="IPR029060">
    <property type="entry name" value="PIN-like_dom_sf"/>
</dbReference>
<dbReference type="InterPro" id="IPR002716">
    <property type="entry name" value="PIN_dom"/>
</dbReference>
<accession>A0A6I2KVC0</accession>
<comment type="caution">
    <text evidence="2">The sequence shown here is derived from an EMBL/GenBank/DDBJ whole genome shotgun (WGS) entry which is preliminary data.</text>
</comment>
<evidence type="ECO:0000259" key="1">
    <source>
        <dbReference type="Pfam" id="PF01850"/>
    </source>
</evidence>
<gene>
    <name evidence="2" type="ORF">GJ699_07775</name>
</gene>
<keyword evidence="3" id="KW-1185">Reference proteome</keyword>
<sequence length="123" mass="13309">MVDTSVWVDHFRNHNQTLDSLLHQNRVLVHPLVIGEIACGTPPAPRAQTLNDLSRLPATAQASLSDTIALIDREALYGAGCGLIDMLLLASTLITPGARLWTLDKHLASIAKRLNVSEAIKVP</sequence>
<dbReference type="EMBL" id="WKJK01000003">
    <property type="protein sequence ID" value="MRW89878.1"/>
    <property type="molecule type" value="Genomic_DNA"/>
</dbReference>
<evidence type="ECO:0000313" key="2">
    <source>
        <dbReference type="EMBL" id="MRW89878.1"/>
    </source>
</evidence>